<sequence>MNLNELRDEAYSIAKANGWHEEEHSDEHCLMLIITEIAEAVQADRKNLHADVEAFKKYEHTLDFKENFERQIKNTVEDELSDVVIRCLDLAGLRSFSLCSVVTTDHEFKDYWANMPFFKFAYDSCCFLINDCAEDAVKTTISSVYRYCRHHSIDLDFFIRTKMNYNRLRGYHHGGKRY</sequence>
<dbReference type="Gene3D" id="1.10.287.1080">
    <property type="entry name" value="MazG-like"/>
    <property type="match status" value="1"/>
</dbReference>
<gene>
    <name evidence="1" type="ORF">H9791_03380</name>
</gene>
<reference evidence="1" key="2">
    <citation type="submission" date="2021-04" db="EMBL/GenBank/DDBJ databases">
        <authorList>
            <person name="Gilroy R."/>
        </authorList>
    </citation>
    <scope>NUCLEOTIDE SEQUENCE</scope>
    <source>
        <strain evidence="1">B3-3758</strain>
    </source>
</reference>
<organism evidence="1 2">
    <name type="scientific">Candidatus Bacteroides intestinipullorum</name>
    <dbReference type="NCBI Taxonomy" id="2838471"/>
    <lineage>
        <taxon>Bacteria</taxon>
        <taxon>Pseudomonadati</taxon>
        <taxon>Bacteroidota</taxon>
        <taxon>Bacteroidia</taxon>
        <taxon>Bacteroidales</taxon>
        <taxon>Bacteroidaceae</taxon>
        <taxon>Bacteroides</taxon>
    </lineage>
</organism>
<dbReference type="SUPFAM" id="SSF101386">
    <property type="entry name" value="all-alpha NTP pyrophosphatases"/>
    <property type="match status" value="1"/>
</dbReference>
<comment type="caution">
    <text evidence="1">The sequence shown here is derived from an EMBL/GenBank/DDBJ whole genome shotgun (WGS) entry which is preliminary data.</text>
</comment>
<dbReference type="Proteomes" id="UP000824236">
    <property type="component" value="Unassembled WGS sequence"/>
</dbReference>
<name>A0A9E2KG75_9BACE</name>
<accession>A0A9E2KG75</accession>
<dbReference type="EMBL" id="JAHLFO010000040">
    <property type="protein sequence ID" value="MBU3813535.1"/>
    <property type="molecule type" value="Genomic_DNA"/>
</dbReference>
<reference evidence="1" key="1">
    <citation type="journal article" date="2021" name="PeerJ">
        <title>Extensive microbial diversity within the chicken gut microbiome revealed by metagenomics and culture.</title>
        <authorList>
            <person name="Gilroy R."/>
            <person name="Ravi A."/>
            <person name="Getino M."/>
            <person name="Pursley I."/>
            <person name="Horton D.L."/>
            <person name="Alikhan N.F."/>
            <person name="Baker D."/>
            <person name="Gharbi K."/>
            <person name="Hall N."/>
            <person name="Watson M."/>
            <person name="Adriaenssens E.M."/>
            <person name="Foster-Nyarko E."/>
            <person name="Jarju S."/>
            <person name="Secka A."/>
            <person name="Antonio M."/>
            <person name="Oren A."/>
            <person name="Chaudhuri R.R."/>
            <person name="La Ragione R."/>
            <person name="Hildebrand F."/>
            <person name="Pallen M.J."/>
        </authorList>
    </citation>
    <scope>NUCLEOTIDE SEQUENCE</scope>
    <source>
        <strain evidence="1">B3-3758</strain>
    </source>
</reference>
<evidence type="ECO:0000313" key="2">
    <source>
        <dbReference type="Proteomes" id="UP000824236"/>
    </source>
</evidence>
<protein>
    <submittedName>
        <fullName evidence="1">Uncharacterized protein</fullName>
    </submittedName>
</protein>
<dbReference type="AlphaFoldDB" id="A0A9E2KG75"/>
<proteinExistence type="predicted"/>
<evidence type="ECO:0000313" key="1">
    <source>
        <dbReference type="EMBL" id="MBU3813535.1"/>
    </source>
</evidence>